<protein>
    <submittedName>
        <fullName evidence="1">Toxin</fullName>
    </submittedName>
</protein>
<evidence type="ECO:0000313" key="2">
    <source>
        <dbReference type="Proteomes" id="UP001230933"/>
    </source>
</evidence>
<dbReference type="Proteomes" id="UP001230933">
    <property type="component" value="Chromosome"/>
</dbReference>
<dbReference type="EMBL" id="CP124545">
    <property type="protein sequence ID" value="WMN01935.1"/>
    <property type="molecule type" value="Genomic_DNA"/>
</dbReference>
<sequence>MKAHKSALKHGINEKAGIYAAEHHVYIADLDDDNPARQFRLGFDPDGRLLELVVLRFDSGNELLIHAMKARSHYLGLLP</sequence>
<dbReference type="RefSeq" id="WP_308371503.1">
    <property type="nucleotide sequence ID" value="NZ_CP124545.1"/>
</dbReference>
<proteinExistence type="predicted"/>
<dbReference type="AlphaFoldDB" id="A0AAX3ZY65"/>
<name>A0AAX3ZY65_RHOER</name>
<reference evidence="1" key="1">
    <citation type="submission" date="2023-08" db="EMBL/GenBank/DDBJ databases">
        <title>Isolation and Characterization of Rhodococcus erythropolis MGMM8.</title>
        <authorList>
            <person name="Diabankana R.G.C."/>
            <person name="Afordoanyi D.M."/>
            <person name="Validov S.Z."/>
        </authorList>
    </citation>
    <scope>NUCLEOTIDE SEQUENCE</scope>
    <source>
        <strain evidence="1">MGMM8</strain>
    </source>
</reference>
<gene>
    <name evidence="1" type="ORF">QIE55_32085</name>
</gene>
<evidence type="ECO:0000313" key="1">
    <source>
        <dbReference type="EMBL" id="WMN01935.1"/>
    </source>
</evidence>
<accession>A0AAX3ZY65</accession>
<organism evidence="1 2">
    <name type="scientific">Rhodococcus erythropolis</name>
    <name type="common">Arthrobacter picolinophilus</name>
    <dbReference type="NCBI Taxonomy" id="1833"/>
    <lineage>
        <taxon>Bacteria</taxon>
        <taxon>Bacillati</taxon>
        <taxon>Actinomycetota</taxon>
        <taxon>Actinomycetes</taxon>
        <taxon>Mycobacteriales</taxon>
        <taxon>Nocardiaceae</taxon>
        <taxon>Rhodococcus</taxon>
        <taxon>Rhodococcus erythropolis group</taxon>
    </lineage>
</organism>